<name>A0A0C1QY41_9CLOT</name>
<proteinExistence type="predicted"/>
<keyword evidence="2" id="KW-1185">Reference proteome</keyword>
<evidence type="ECO:0000313" key="2">
    <source>
        <dbReference type="Proteomes" id="UP000031366"/>
    </source>
</evidence>
<evidence type="ECO:0000313" key="1">
    <source>
        <dbReference type="EMBL" id="KIE45927.1"/>
    </source>
</evidence>
<dbReference type="AlphaFoldDB" id="A0A0C1QY41"/>
<reference evidence="1 2" key="1">
    <citation type="journal article" date="2015" name="Infect. Genet. Evol.">
        <title>Genomic sequences of six botulinum neurotoxin-producing strains representing three clostridial species illustrate the mobility and diversity of botulinum neurotoxin genes.</title>
        <authorList>
            <person name="Smith T.J."/>
            <person name="Hill K.K."/>
            <person name="Xie G."/>
            <person name="Foley B.T."/>
            <person name="Williamson C.H."/>
            <person name="Foster J.T."/>
            <person name="Johnson S.L."/>
            <person name="Chertkov O."/>
            <person name="Teshima H."/>
            <person name="Gibbons H.S."/>
            <person name="Johnsky L.A."/>
            <person name="Karavis M.A."/>
            <person name="Smith L.A."/>
        </authorList>
    </citation>
    <scope>NUCLEOTIDE SEQUENCE [LARGE SCALE GENOMIC DNA]</scope>
    <source>
        <strain evidence="1 2">CDC 2741</strain>
    </source>
</reference>
<organism evidence="1 2">
    <name type="scientific">Clostridium argentinense CDC 2741</name>
    <dbReference type="NCBI Taxonomy" id="1418104"/>
    <lineage>
        <taxon>Bacteria</taxon>
        <taxon>Bacillati</taxon>
        <taxon>Bacillota</taxon>
        <taxon>Clostridia</taxon>
        <taxon>Eubacteriales</taxon>
        <taxon>Clostridiaceae</taxon>
        <taxon>Clostridium</taxon>
    </lineage>
</organism>
<sequence>MPESFKTIEDMKKHTIYIIENSKIDEDEYIFKPYKAYLEKAVHEAVEDEKQKLKKFITSLDEENLQNTKPLFYRRVLTEEEGKAIEKSLREIYRKLTCDDKDMLYGNCLYIDKELPPQILRNIFIKRGIKKLYGIYAARKIYREIDVSIFDPYKESESNRYWSSTDMDWVIFADHEGDIYICGSWLIDAITSEVPNTQNMLNKYVDL</sequence>
<protein>
    <submittedName>
        <fullName evidence="1">Uncharacterized protein</fullName>
    </submittedName>
</protein>
<dbReference type="EMBL" id="AYSO01000018">
    <property type="protein sequence ID" value="KIE45927.1"/>
    <property type="molecule type" value="Genomic_DNA"/>
</dbReference>
<gene>
    <name evidence="1" type="ORF">U732_2240</name>
</gene>
<dbReference type="RefSeq" id="WP_039634475.1">
    <property type="nucleotide sequence ID" value="NZ_AYSO01000018.1"/>
</dbReference>
<accession>A0A0C1QY41</accession>
<dbReference type="OrthoDB" id="3395557at2"/>
<dbReference type="Proteomes" id="UP000031366">
    <property type="component" value="Unassembled WGS sequence"/>
</dbReference>
<comment type="caution">
    <text evidence="1">The sequence shown here is derived from an EMBL/GenBank/DDBJ whole genome shotgun (WGS) entry which is preliminary data.</text>
</comment>
<dbReference type="STRING" id="29341.RSJ17_01605"/>